<name>A0ABV4EG33_BREEP</name>
<keyword evidence="4" id="KW-1185">Reference proteome</keyword>
<gene>
    <name evidence="3" type="ORF">ABH903_000484</name>
</gene>
<feature type="transmembrane region" description="Helical" evidence="2">
    <location>
        <begin position="185"/>
        <end position="208"/>
    </location>
</feature>
<dbReference type="Proteomes" id="UP001565435">
    <property type="component" value="Unassembled WGS sequence"/>
</dbReference>
<keyword evidence="2" id="KW-0472">Membrane</keyword>
<keyword evidence="2" id="KW-1133">Transmembrane helix</keyword>
<evidence type="ECO:0000256" key="1">
    <source>
        <dbReference type="SAM" id="MobiDB-lite"/>
    </source>
</evidence>
<evidence type="ECO:0000313" key="4">
    <source>
        <dbReference type="Proteomes" id="UP001565435"/>
    </source>
</evidence>
<evidence type="ECO:0000256" key="2">
    <source>
        <dbReference type="SAM" id="Phobius"/>
    </source>
</evidence>
<dbReference type="EMBL" id="JBGBYS010000002">
    <property type="protein sequence ID" value="MEY9257474.1"/>
    <property type="molecule type" value="Genomic_DNA"/>
</dbReference>
<proteinExistence type="predicted"/>
<feature type="transmembrane region" description="Helical" evidence="2">
    <location>
        <begin position="110"/>
        <end position="135"/>
    </location>
</feature>
<sequence>MGRLWVCDDEIMSETPPGPPPPGPLPLHEEKPVPTWTRDFVRVLGVSLFGALSFTFFIWLASTGLMVSNNFDIIEADAMWMGICAAGLAFFFPFLFMEHKRPDDGFRREGLIPLILLGVVASAVIVSLVALVWPFFLGVRAVPGTVAAELNADPASFFLVLLFFIGGMAWSTCMMMPMMIGGYKVALWLLLPYLGFAFLIFFAGVQVFENPPSLLVTMIWVAVALSGLAVLTALAALRNVIDKPKPQMTASERDAAYQGYLADRRRRGLTNENPLPGIDGPQRPPRR</sequence>
<protein>
    <submittedName>
        <fullName evidence="3">Uncharacterized protein</fullName>
    </submittedName>
</protein>
<feature type="transmembrane region" description="Helical" evidence="2">
    <location>
        <begin position="155"/>
        <end position="173"/>
    </location>
</feature>
<organism evidence="3 4">
    <name type="scientific">Brevibacterium epidermidis</name>
    <dbReference type="NCBI Taxonomy" id="1698"/>
    <lineage>
        <taxon>Bacteria</taxon>
        <taxon>Bacillati</taxon>
        <taxon>Actinomycetota</taxon>
        <taxon>Actinomycetes</taxon>
        <taxon>Micrococcales</taxon>
        <taxon>Brevibacteriaceae</taxon>
        <taxon>Brevibacterium</taxon>
    </lineage>
</organism>
<feature type="region of interest" description="Disordered" evidence="1">
    <location>
        <begin position="263"/>
        <end position="287"/>
    </location>
</feature>
<evidence type="ECO:0000313" key="3">
    <source>
        <dbReference type="EMBL" id="MEY9257474.1"/>
    </source>
</evidence>
<accession>A0ABV4EG33</accession>
<keyword evidence="2" id="KW-0812">Transmembrane</keyword>
<feature type="transmembrane region" description="Helical" evidence="2">
    <location>
        <begin position="40"/>
        <end position="59"/>
    </location>
</feature>
<feature type="transmembrane region" description="Helical" evidence="2">
    <location>
        <begin position="79"/>
        <end position="98"/>
    </location>
</feature>
<reference evidence="3 4" key="1">
    <citation type="submission" date="2024-07" db="EMBL/GenBank/DDBJ databases">
        <title>Mealworm larvae gut microbial communities from Newark, Delaware, USA.</title>
        <authorList>
            <person name="Blenner M."/>
        </authorList>
    </citation>
    <scope>NUCLEOTIDE SEQUENCE [LARGE SCALE GENOMIC DNA]</scope>
    <source>
        <strain evidence="3 4">UD i117</strain>
    </source>
</reference>
<feature type="transmembrane region" description="Helical" evidence="2">
    <location>
        <begin position="214"/>
        <end position="237"/>
    </location>
</feature>
<comment type="caution">
    <text evidence="3">The sequence shown here is derived from an EMBL/GenBank/DDBJ whole genome shotgun (WGS) entry which is preliminary data.</text>
</comment>